<evidence type="ECO:0000313" key="3">
    <source>
        <dbReference type="Proteomes" id="UP000429552"/>
    </source>
</evidence>
<accession>A0A640T9Q3</accession>
<evidence type="ECO:0000313" key="2">
    <source>
        <dbReference type="EMBL" id="WAT94909.1"/>
    </source>
</evidence>
<dbReference type="EMBL" id="BLIP01000001">
    <property type="protein sequence ID" value="GFE20058.1"/>
    <property type="molecule type" value="Genomic_DNA"/>
</dbReference>
<dbReference type="RefSeq" id="WP_159484073.1">
    <property type="nucleotide sequence ID" value="NZ_BLIP01000001.1"/>
</dbReference>
<reference evidence="1 3" key="1">
    <citation type="submission" date="2019-12" db="EMBL/GenBank/DDBJ databases">
        <title>Whole genome shotgun sequence of Streptomyces libani subsp. libani NBRC 13452.</title>
        <authorList>
            <person name="Ichikawa N."/>
            <person name="Kimura A."/>
            <person name="Kitahashi Y."/>
            <person name="Komaki H."/>
            <person name="Tamura T."/>
        </authorList>
    </citation>
    <scope>NUCLEOTIDE SEQUENCE [LARGE SCALE GENOMIC DNA]</scope>
    <source>
        <strain evidence="1 3">NBRC 13452</strain>
    </source>
</reference>
<organism evidence="1 3">
    <name type="scientific">Streptomyces nigrescens</name>
    <dbReference type="NCBI Taxonomy" id="1920"/>
    <lineage>
        <taxon>Bacteria</taxon>
        <taxon>Bacillati</taxon>
        <taxon>Actinomycetota</taxon>
        <taxon>Actinomycetes</taxon>
        <taxon>Kitasatosporales</taxon>
        <taxon>Streptomycetaceae</taxon>
        <taxon>Streptomyces</taxon>
    </lineage>
</organism>
<evidence type="ECO:0000313" key="4">
    <source>
        <dbReference type="Proteomes" id="UP001210609"/>
    </source>
</evidence>
<evidence type="ECO:0000313" key="1">
    <source>
        <dbReference type="EMBL" id="GFE20058.1"/>
    </source>
</evidence>
<reference evidence="2 4" key="2">
    <citation type="submission" date="2022-12" db="EMBL/GenBank/DDBJ databases">
        <authorList>
            <person name="Ruckert C."/>
            <person name="Busche T."/>
            <person name="Kalinowski J."/>
            <person name="Wittmann C."/>
        </authorList>
    </citation>
    <scope>NUCLEOTIDE SEQUENCE [LARGE SCALE GENOMIC DNA]</scope>
    <source>
        <strain evidence="2 4">DSM 40555</strain>
    </source>
</reference>
<sequence>MFKKHAEKREASRRHRQIMNAAYHLLTPGLHLDTTARLSPEDVVVLAYGRHQIRITEEEARDALGAALLERGFDLGRMTTT</sequence>
<dbReference type="AlphaFoldDB" id="A0A640T9Q3"/>
<protein>
    <submittedName>
        <fullName evidence="1">Uncharacterized protein</fullName>
    </submittedName>
</protein>
<name>A0A640T9Q3_STRNI</name>
<keyword evidence="4" id="KW-1185">Reference proteome</keyword>
<dbReference type="Proteomes" id="UP001210609">
    <property type="component" value="Chromosome"/>
</dbReference>
<dbReference type="Proteomes" id="UP000429552">
    <property type="component" value="Unassembled WGS sequence"/>
</dbReference>
<proteinExistence type="predicted"/>
<gene>
    <name evidence="1" type="ORF">Sliba_05110</name>
    <name evidence="2" type="ORF">STRLI_000581</name>
</gene>
<dbReference type="EMBL" id="CP114202">
    <property type="protein sequence ID" value="WAT94909.1"/>
    <property type="molecule type" value="Genomic_DNA"/>
</dbReference>